<dbReference type="EMBL" id="JBGBZA010000002">
    <property type="protein sequence ID" value="MEY9319420.1"/>
    <property type="molecule type" value="Genomic_DNA"/>
</dbReference>
<organism evidence="1 2">
    <name type="scientific">Bradyrhizobium elkanii</name>
    <dbReference type="NCBI Taxonomy" id="29448"/>
    <lineage>
        <taxon>Bacteria</taxon>
        <taxon>Pseudomonadati</taxon>
        <taxon>Pseudomonadota</taxon>
        <taxon>Alphaproteobacteria</taxon>
        <taxon>Hyphomicrobiales</taxon>
        <taxon>Nitrobacteraceae</taxon>
        <taxon>Bradyrhizobium</taxon>
    </lineage>
</organism>
<keyword evidence="2" id="KW-1185">Reference proteome</keyword>
<dbReference type="Proteomes" id="UP001565471">
    <property type="component" value="Unassembled WGS sequence"/>
</dbReference>
<name>A0ABV4F7I4_BRAEL</name>
<reference evidence="1 2" key="1">
    <citation type="submission" date="2024-07" db="EMBL/GenBank/DDBJ databases">
        <title>Genomic Encyclopedia of Type Strains, Phase V (KMG-V): Genome sequencing to study the core and pangenomes of soil and plant-associated prokaryotes.</title>
        <authorList>
            <person name="Whitman W."/>
        </authorList>
    </citation>
    <scope>NUCLEOTIDE SEQUENCE [LARGE SCALE GENOMIC DNA]</scope>
    <source>
        <strain evidence="1 2">USDA 415</strain>
    </source>
</reference>
<sequence length="94" mass="10276">MICMLRLGEAWSSTQSSTTAEVDYRGNFLVRFFGEGAGNGARRIAAAASLVSRSSRSRAMFLRTLDGVPSDIHHRARSFFSGQSLSVGTRDAFR</sequence>
<evidence type="ECO:0000313" key="2">
    <source>
        <dbReference type="Proteomes" id="UP001565471"/>
    </source>
</evidence>
<protein>
    <submittedName>
        <fullName evidence="1">Uncharacterized protein</fullName>
    </submittedName>
</protein>
<evidence type="ECO:0000313" key="1">
    <source>
        <dbReference type="EMBL" id="MEY9319420.1"/>
    </source>
</evidence>
<comment type="caution">
    <text evidence="1">The sequence shown here is derived from an EMBL/GenBank/DDBJ whole genome shotgun (WGS) entry which is preliminary data.</text>
</comment>
<proteinExistence type="predicted"/>
<gene>
    <name evidence="1" type="ORF">ABIF29_006219</name>
</gene>
<accession>A0ABV4F7I4</accession>